<dbReference type="GO" id="GO:0003729">
    <property type="term" value="F:mRNA binding"/>
    <property type="evidence" value="ECO:0007669"/>
    <property type="project" value="UniProtKB-UniRule"/>
</dbReference>
<dbReference type="GO" id="GO:0022627">
    <property type="term" value="C:cytosolic small ribosomal subunit"/>
    <property type="evidence" value="ECO:0007669"/>
    <property type="project" value="TreeGrafter"/>
</dbReference>
<dbReference type="GO" id="GO:0006412">
    <property type="term" value="P:translation"/>
    <property type="evidence" value="ECO:0007669"/>
    <property type="project" value="UniProtKB-UniRule"/>
</dbReference>
<accession>A0A2H0X774</accession>
<evidence type="ECO:0000313" key="12">
    <source>
        <dbReference type="Proteomes" id="UP000231414"/>
    </source>
</evidence>
<dbReference type="PROSITE" id="PS50823">
    <property type="entry name" value="KH_TYPE_2"/>
    <property type="match status" value="1"/>
</dbReference>
<dbReference type="PANTHER" id="PTHR11760">
    <property type="entry name" value="30S/40S RIBOSOMAL PROTEIN S3"/>
    <property type="match status" value="1"/>
</dbReference>
<dbReference type="InterPro" id="IPR015946">
    <property type="entry name" value="KH_dom-like_a/b"/>
</dbReference>
<dbReference type="HAMAP" id="MF_01309_B">
    <property type="entry name" value="Ribosomal_uS3_B"/>
    <property type="match status" value="1"/>
</dbReference>
<comment type="function">
    <text evidence="6 8">Binds the lower part of the 30S subunit head. Binds mRNA in the 70S ribosome, positioning it for translation.</text>
</comment>
<dbReference type="AlphaFoldDB" id="A0A2H0X774"/>
<proteinExistence type="inferred from homology"/>
<dbReference type="InterPro" id="IPR001351">
    <property type="entry name" value="Ribosomal_uS3_C"/>
</dbReference>
<dbReference type="Proteomes" id="UP000231414">
    <property type="component" value="Unassembled WGS sequence"/>
</dbReference>
<evidence type="ECO:0000256" key="1">
    <source>
        <dbReference type="ARBA" id="ARBA00010761"/>
    </source>
</evidence>
<dbReference type="SMART" id="SM00322">
    <property type="entry name" value="KH"/>
    <property type="match status" value="1"/>
</dbReference>
<dbReference type="GO" id="GO:0003735">
    <property type="term" value="F:structural constituent of ribosome"/>
    <property type="evidence" value="ECO:0007669"/>
    <property type="project" value="InterPro"/>
</dbReference>
<reference evidence="12" key="1">
    <citation type="submission" date="2017-09" db="EMBL/GenBank/DDBJ databases">
        <title>Depth-based differentiation of microbial function through sediment-hosted aquifers and enrichment of novel symbionts in the deep terrestrial subsurface.</title>
        <authorList>
            <person name="Probst A.J."/>
            <person name="Ladd B."/>
            <person name="Jarett J.K."/>
            <person name="Geller-Mcgrath D.E."/>
            <person name="Sieber C.M.K."/>
            <person name="Emerson J.B."/>
            <person name="Anantharaman K."/>
            <person name="Thomas B.C."/>
            <person name="Malmstrom R."/>
            <person name="Stieglmeier M."/>
            <person name="Klingl A."/>
            <person name="Woyke T."/>
            <person name="Ryan C.M."/>
            <person name="Banfield J.F."/>
        </authorList>
    </citation>
    <scope>NUCLEOTIDE SEQUENCE [LARGE SCALE GENOMIC DNA]</scope>
</reference>
<dbReference type="FunFam" id="3.30.300.20:FF:000001">
    <property type="entry name" value="30S ribosomal protein S3"/>
    <property type="match status" value="1"/>
</dbReference>
<dbReference type="InterPro" id="IPR009019">
    <property type="entry name" value="KH_sf_prok-type"/>
</dbReference>
<dbReference type="Gene3D" id="3.30.300.20">
    <property type="match status" value="1"/>
</dbReference>
<comment type="caution">
    <text evidence="11">The sequence shown here is derived from an EMBL/GenBank/DDBJ whole genome shotgun (WGS) entry which is preliminary data.</text>
</comment>
<keyword evidence="2 8" id="KW-0699">rRNA-binding</keyword>
<dbReference type="EMBL" id="PEYW01000029">
    <property type="protein sequence ID" value="PIS20780.1"/>
    <property type="molecule type" value="Genomic_DNA"/>
</dbReference>
<evidence type="ECO:0000256" key="9">
    <source>
        <dbReference type="RuleBase" id="RU003624"/>
    </source>
</evidence>
<evidence type="ECO:0000256" key="2">
    <source>
        <dbReference type="ARBA" id="ARBA00022730"/>
    </source>
</evidence>
<evidence type="ECO:0000313" key="11">
    <source>
        <dbReference type="EMBL" id="PIS20780.1"/>
    </source>
</evidence>
<evidence type="ECO:0000256" key="7">
    <source>
        <dbReference type="ARBA" id="ARBA00035257"/>
    </source>
</evidence>
<keyword evidence="3 8" id="KW-0694">RNA-binding</keyword>
<evidence type="ECO:0000256" key="3">
    <source>
        <dbReference type="ARBA" id="ARBA00022884"/>
    </source>
</evidence>
<dbReference type="InterPro" id="IPR057258">
    <property type="entry name" value="Ribosomal_uS3"/>
</dbReference>
<evidence type="ECO:0000256" key="8">
    <source>
        <dbReference type="HAMAP-Rule" id="MF_01309"/>
    </source>
</evidence>
<dbReference type="NCBIfam" id="TIGR01009">
    <property type="entry name" value="rpsC_bact"/>
    <property type="match status" value="1"/>
</dbReference>
<dbReference type="InterPro" id="IPR005704">
    <property type="entry name" value="Ribosomal_uS3_bac-typ"/>
</dbReference>
<dbReference type="InterPro" id="IPR004087">
    <property type="entry name" value="KH_dom"/>
</dbReference>
<protein>
    <recommendedName>
        <fullName evidence="7 8">Small ribosomal subunit protein uS3</fullName>
    </recommendedName>
</protein>
<dbReference type="Pfam" id="PF00189">
    <property type="entry name" value="Ribosomal_S3_C"/>
    <property type="match status" value="1"/>
</dbReference>
<dbReference type="Gene3D" id="3.30.1140.32">
    <property type="entry name" value="Ribosomal protein S3, C-terminal domain"/>
    <property type="match status" value="1"/>
</dbReference>
<keyword evidence="4 8" id="KW-0689">Ribosomal protein</keyword>
<dbReference type="SUPFAM" id="SSF54814">
    <property type="entry name" value="Prokaryotic type KH domain (KH-domain type II)"/>
    <property type="match status" value="1"/>
</dbReference>
<dbReference type="CDD" id="cd02412">
    <property type="entry name" value="KH-II_30S_S3"/>
    <property type="match status" value="1"/>
</dbReference>
<dbReference type="InterPro" id="IPR004044">
    <property type="entry name" value="KH_dom_type_2"/>
</dbReference>
<dbReference type="PANTHER" id="PTHR11760:SF19">
    <property type="entry name" value="SMALL RIBOSOMAL SUBUNIT PROTEIN US3C"/>
    <property type="match status" value="1"/>
</dbReference>
<dbReference type="Pfam" id="PF07650">
    <property type="entry name" value="KH_2"/>
    <property type="match status" value="1"/>
</dbReference>
<feature type="domain" description="KH type-2" evidence="10">
    <location>
        <begin position="39"/>
        <end position="107"/>
    </location>
</feature>
<dbReference type="InterPro" id="IPR036419">
    <property type="entry name" value="Ribosomal_S3_C_sf"/>
</dbReference>
<dbReference type="GO" id="GO:0019843">
    <property type="term" value="F:rRNA binding"/>
    <property type="evidence" value="ECO:0007669"/>
    <property type="project" value="UniProtKB-UniRule"/>
</dbReference>
<dbReference type="InterPro" id="IPR018280">
    <property type="entry name" value="Ribosomal_uS3_CS"/>
</dbReference>
<dbReference type="SUPFAM" id="SSF54821">
    <property type="entry name" value="Ribosomal protein S3 C-terminal domain"/>
    <property type="match status" value="1"/>
</dbReference>
<evidence type="ECO:0000256" key="6">
    <source>
        <dbReference type="ARBA" id="ARBA00024998"/>
    </source>
</evidence>
<evidence type="ECO:0000256" key="4">
    <source>
        <dbReference type="ARBA" id="ARBA00022980"/>
    </source>
</evidence>
<name>A0A2H0X774_UNCKA</name>
<evidence type="ECO:0000259" key="10">
    <source>
        <dbReference type="PROSITE" id="PS50823"/>
    </source>
</evidence>
<comment type="similarity">
    <text evidence="1 8 9">Belongs to the universal ribosomal protein uS3 family.</text>
</comment>
<organism evidence="11 12">
    <name type="scientific">candidate division WWE3 bacterium CG08_land_8_20_14_0_20_43_13</name>
    <dbReference type="NCBI Taxonomy" id="1975087"/>
    <lineage>
        <taxon>Bacteria</taxon>
        <taxon>Katanobacteria</taxon>
    </lineage>
</organism>
<sequence>MGKKVDPRSFRVGPHLAWESRWFNKKKEYIANLLSDYKLRQYLFKSLQGANLEKVEIERSVSQIKLILKVGRPGVVIGRGGANIQNLNQELAKITKDKVTIDVETVKNPDTSATLIASNIARRIEGRFPYNRIMRTDADKAMEKGAKGVRIKCAGVLGGPSSIARSVVVSRGAVPGQTIRANIDYAKDTAFTAYGTIGIKVWVYKGDVKV</sequence>
<dbReference type="PROSITE" id="PS00548">
    <property type="entry name" value="RIBOSOMAL_S3"/>
    <property type="match status" value="1"/>
</dbReference>
<comment type="subunit">
    <text evidence="8">Part of the 30S ribosomal subunit. Forms a tight complex with proteins S10 and S14.</text>
</comment>
<evidence type="ECO:0000256" key="5">
    <source>
        <dbReference type="ARBA" id="ARBA00023274"/>
    </source>
</evidence>
<keyword evidence="5 8" id="KW-0687">Ribonucleoprotein</keyword>
<gene>
    <name evidence="8" type="primary">rpsC</name>
    <name evidence="11" type="ORF">COT52_02045</name>
</gene>